<dbReference type="EMBL" id="AP021876">
    <property type="protein sequence ID" value="BBO81482.1"/>
    <property type="molecule type" value="Genomic_DNA"/>
</dbReference>
<evidence type="ECO:0000313" key="2">
    <source>
        <dbReference type="Proteomes" id="UP000425960"/>
    </source>
</evidence>
<dbReference type="Proteomes" id="UP000425960">
    <property type="component" value="Chromosome"/>
</dbReference>
<sequence length="293" mass="32058">MSSVINAGPLPKIFIGKTHCGLFTAVNVERAKESKETGIPGIYTLAYRITFDANAVLPELNNRRFTVVGQRGEGIEAGALGLEDWLPTVAGEIRVLAFDADNFTHAKYATYLGGGNEARLVWRDCELFAATARPAMGLDPTKVAQTLASSPPPLVTFFRLTADYDRSVWQNEEALRAFAGYLENSAVTQLDRRNVLAHYFALPASASKDALRNLSTGMVNLAFELMRTDQIPISGVMLERMRAFFETAPGIYAFKPPELSNQVRDALIQLLASEDSGATEGTRKSLKGWLLGH</sequence>
<name>A0A5K7ZH97_9BACT</name>
<proteinExistence type="predicted"/>
<protein>
    <submittedName>
        <fullName evidence="1">Uncharacterized protein</fullName>
    </submittedName>
</protein>
<accession>A0A5K7ZH97</accession>
<dbReference type="KEGG" id="dov:DSCO28_20480"/>
<dbReference type="AlphaFoldDB" id="A0A5K7ZH97"/>
<gene>
    <name evidence="1" type="ORF">DSCO28_20480</name>
</gene>
<evidence type="ECO:0000313" key="1">
    <source>
        <dbReference type="EMBL" id="BBO81482.1"/>
    </source>
</evidence>
<organism evidence="1 2">
    <name type="scientific">Desulfosarcina ovata subsp. sediminis</name>
    <dbReference type="NCBI Taxonomy" id="885957"/>
    <lineage>
        <taxon>Bacteria</taxon>
        <taxon>Pseudomonadati</taxon>
        <taxon>Thermodesulfobacteriota</taxon>
        <taxon>Desulfobacteria</taxon>
        <taxon>Desulfobacterales</taxon>
        <taxon>Desulfosarcinaceae</taxon>
        <taxon>Desulfosarcina</taxon>
    </lineage>
</organism>
<reference evidence="1 2" key="1">
    <citation type="submission" date="2019-11" db="EMBL/GenBank/DDBJ databases">
        <title>Comparative genomics of hydrocarbon-degrading Desulfosarcina strains.</title>
        <authorList>
            <person name="Watanabe M."/>
            <person name="Kojima H."/>
            <person name="Fukui M."/>
        </authorList>
    </citation>
    <scope>NUCLEOTIDE SEQUENCE [LARGE SCALE GENOMIC DNA]</scope>
    <source>
        <strain evidence="1 2">28bB2T</strain>
    </source>
</reference>